<dbReference type="CTD" id="4509"/>
<gene>
    <name evidence="2" type="primary">ATP8</name>
</gene>
<dbReference type="EMBL" id="OL944350">
    <property type="protein sequence ID" value="WMW30159.1"/>
    <property type="molecule type" value="Genomic_DNA"/>
</dbReference>
<keyword evidence="2" id="KW-0496">Mitochondrion</keyword>
<evidence type="ECO:0000256" key="1">
    <source>
        <dbReference type="SAM" id="Phobius"/>
    </source>
</evidence>
<name>A0AA51UNJ3_9SCAR</name>
<sequence>MPQMAPLNWLPLMLLFSMILIMISIMNFSIFSQSPKNYFLSKTYASKIWKW</sequence>
<accession>A0AA51UNJ3</accession>
<dbReference type="RefSeq" id="YP_010954774.1">
    <property type="nucleotide sequence ID" value="NC_082954.1"/>
</dbReference>
<organism evidence="2">
    <name type="scientific">Hemisodorcus arrowi</name>
    <dbReference type="NCBI Taxonomy" id="617863"/>
    <lineage>
        <taxon>Eukaryota</taxon>
        <taxon>Metazoa</taxon>
        <taxon>Ecdysozoa</taxon>
        <taxon>Arthropoda</taxon>
        <taxon>Hexapoda</taxon>
        <taxon>Insecta</taxon>
        <taxon>Pterygota</taxon>
        <taxon>Neoptera</taxon>
        <taxon>Endopterygota</taxon>
        <taxon>Coleoptera</taxon>
        <taxon>Polyphaga</taxon>
        <taxon>Scarabaeiformia</taxon>
        <taxon>Lucanidae</taxon>
        <taxon>Lucaninae</taxon>
        <taxon>Hemisodorcus</taxon>
    </lineage>
</organism>
<protein>
    <submittedName>
        <fullName evidence="2">ATP synthase F0 subunit 8</fullName>
    </submittedName>
</protein>
<keyword evidence="1" id="KW-0812">Transmembrane</keyword>
<geneLocation type="mitochondrion" evidence="2"/>
<proteinExistence type="predicted"/>
<dbReference type="GeneID" id="84886214"/>
<keyword evidence="1" id="KW-1133">Transmembrane helix</keyword>
<dbReference type="AlphaFoldDB" id="A0AA51UNJ3"/>
<feature type="transmembrane region" description="Helical" evidence="1">
    <location>
        <begin position="12"/>
        <end position="32"/>
    </location>
</feature>
<evidence type="ECO:0000313" key="2">
    <source>
        <dbReference type="EMBL" id="WMW30159.1"/>
    </source>
</evidence>
<reference evidence="2" key="1">
    <citation type="submission" date="2021-12" db="EMBL/GenBank/DDBJ databases">
        <title>Mitogenomic phylogeny of Eastern Asian Dorcus stag beetles (Coleoptera: Lucanidae) with emphasis on the generic revision.</title>
        <authorList>
            <person name="Xu M."/>
        </authorList>
    </citation>
    <scope>NUCLEOTIDE SEQUENCE</scope>
</reference>
<keyword evidence="1" id="KW-0472">Membrane</keyword>